<dbReference type="AlphaFoldDB" id="A0A078A7W2"/>
<keyword evidence="2" id="KW-1185">Reference proteome</keyword>
<dbReference type="Proteomes" id="UP000039865">
    <property type="component" value="Unassembled WGS sequence"/>
</dbReference>
<dbReference type="EMBL" id="CCKQ01006348">
    <property type="protein sequence ID" value="CDW77662.1"/>
    <property type="molecule type" value="Genomic_DNA"/>
</dbReference>
<evidence type="ECO:0000313" key="2">
    <source>
        <dbReference type="Proteomes" id="UP000039865"/>
    </source>
</evidence>
<sequence>MRAGLRSLAQNFRKIQFVHSAIFVREEEYHQKDLEKSALKRECYKLTGKFKHSQKCLNYKKETKLVQICKLMATGLMENNRTQREIYLIRSAFHRIFEEY</sequence>
<name>A0A078A7W2_STYLE</name>
<gene>
    <name evidence="1" type="primary">Contig19611.g20791</name>
    <name evidence="1" type="ORF">STYLEM_6626</name>
</gene>
<evidence type="ECO:0000313" key="1">
    <source>
        <dbReference type="EMBL" id="CDW77662.1"/>
    </source>
</evidence>
<proteinExistence type="predicted"/>
<reference evidence="1 2" key="1">
    <citation type="submission" date="2014-06" db="EMBL/GenBank/DDBJ databases">
        <authorList>
            <person name="Swart Estienne"/>
        </authorList>
    </citation>
    <scope>NUCLEOTIDE SEQUENCE [LARGE SCALE GENOMIC DNA]</scope>
    <source>
        <strain evidence="1 2">130c</strain>
    </source>
</reference>
<accession>A0A078A7W2</accession>
<dbReference type="InParanoid" id="A0A078A7W2"/>
<protein>
    <submittedName>
        <fullName evidence="1">Uncharacterized protein</fullName>
    </submittedName>
</protein>
<organism evidence="1 2">
    <name type="scientific">Stylonychia lemnae</name>
    <name type="common">Ciliate</name>
    <dbReference type="NCBI Taxonomy" id="5949"/>
    <lineage>
        <taxon>Eukaryota</taxon>
        <taxon>Sar</taxon>
        <taxon>Alveolata</taxon>
        <taxon>Ciliophora</taxon>
        <taxon>Intramacronucleata</taxon>
        <taxon>Spirotrichea</taxon>
        <taxon>Stichotrichia</taxon>
        <taxon>Sporadotrichida</taxon>
        <taxon>Oxytrichidae</taxon>
        <taxon>Stylonychinae</taxon>
        <taxon>Stylonychia</taxon>
    </lineage>
</organism>